<evidence type="ECO:0000313" key="13">
    <source>
        <dbReference type="Proteomes" id="UP000008837"/>
    </source>
</evidence>
<evidence type="ECO:0000256" key="10">
    <source>
        <dbReference type="ARBA" id="ARBA00023315"/>
    </source>
</evidence>
<dbReference type="GO" id="GO:0016020">
    <property type="term" value="C:membrane"/>
    <property type="evidence" value="ECO:0007669"/>
    <property type="project" value="GOC"/>
</dbReference>
<comment type="pathway">
    <text evidence="2">Lipid metabolism; sphingolipid metabolism.</text>
</comment>
<dbReference type="FunCoup" id="A8PXC8">
    <property type="interactions" value="538"/>
</dbReference>
<dbReference type="GO" id="GO:0030170">
    <property type="term" value="F:pyridoxal phosphate binding"/>
    <property type="evidence" value="ECO:0007669"/>
    <property type="project" value="InterPro"/>
</dbReference>
<keyword evidence="9" id="KW-0443">Lipid metabolism</keyword>
<evidence type="ECO:0000256" key="4">
    <source>
        <dbReference type="ARBA" id="ARBA00008392"/>
    </source>
</evidence>
<dbReference type="Pfam" id="PF00155">
    <property type="entry name" value="Aminotran_1_2"/>
    <property type="match status" value="1"/>
</dbReference>
<organism evidence="12 13">
    <name type="scientific">Malassezia globosa (strain ATCC MYA-4612 / CBS 7966)</name>
    <name type="common">Dandruff-associated fungus</name>
    <dbReference type="NCBI Taxonomy" id="425265"/>
    <lineage>
        <taxon>Eukaryota</taxon>
        <taxon>Fungi</taxon>
        <taxon>Dikarya</taxon>
        <taxon>Basidiomycota</taxon>
        <taxon>Ustilaginomycotina</taxon>
        <taxon>Malasseziomycetes</taxon>
        <taxon>Malasseziales</taxon>
        <taxon>Malasseziaceae</taxon>
        <taxon>Malassezia</taxon>
    </lineage>
</organism>
<keyword evidence="6" id="KW-0808">Transferase</keyword>
<dbReference type="GO" id="GO:0004758">
    <property type="term" value="F:serine C-palmitoyltransferase activity"/>
    <property type="evidence" value="ECO:0007669"/>
    <property type="project" value="TreeGrafter"/>
</dbReference>
<dbReference type="Gene3D" id="3.90.1150.10">
    <property type="entry name" value="Aspartate Aminotransferase, domain 1"/>
    <property type="match status" value="1"/>
</dbReference>
<dbReference type="Proteomes" id="UP000008837">
    <property type="component" value="Unassembled WGS sequence"/>
</dbReference>
<evidence type="ECO:0000256" key="7">
    <source>
        <dbReference type="ARBA" id="ARBA00022898"/>
    </source>
</evidence>
<evidence type="ECO:0000256" key="8">
    <source>
        <dbReference type="ARBA" id="ARBA00022919"/>
    </source>
</evidence>
<dbReference type="KEGG" id="mgl:MGL_1404"/>
<dbReference type="OMA" id="LTKYGCG"/>
<dbReference type="GO" id="GO:0005783">
    <property type="term" value="C:endoplasmic reticulum"/>
    <property type="evidence" value="ECO:0007669"/>
    <property type="project" value="TreeGrafter"/>
</dbReference>
<dbReference type="AlphaFoldDB" id="A8PXC8"/>
<gene>
    <name evidence="12" type="ORF">MGL_1404</name>
</gene>
<evidence type="ECO:0000256" key="5">
    <source>
        <dbReference type="ARBA" id="ARBA00013220"/>
    </source>
</evidence>
<comment type="similarity">
    <text evidence="4">Belongs to the class-II pyridoxal-phosphate-dependent aminotransferase family.</text>
</comment>
<comment type="caution">
    <text evidence="12">The sequence shown here is derived from an EMBL/GenBank/DDBJ whole genome shotgun (WGS) entry which is preliminary data.</text>
</comment>
<dbReference type="EC" id="2.3.1.50" evidence="5"/>
<evidence type="ECO:0000256" key="9">
    <source>
        <dbReference type="ARBA" id="ARBA00023098"/>
    </source>
</evidence>
<accession>A8PXC8</accession>
<evidence type="ECO:0000256" key="6">
    <source>
        <dbReference type="ARBA" id="ARBA00022679"/>
    </source>
</evidence>
<dbReference type="PANTHER" id="PTHR13693:SF2">
    <property type="entry name" value="SERINE PALMITOYLTRANSFERASE 1"/>
    <property type="match status" value="1"/>
</dbReference>
<dbReference type="InterPro" id="IPR050087">
    <property type="entry name" value="AON_synthase_class-II"/>
</dbReference>
<keyword evidence="13" id="KW-1185">Reference proteome</keyword>
<dbReference type="InterPro" id="IPR015424">
    <property type="entry name" value="PyrdxlP-dep_Trfase"/>
</dbReference>
<comment type="cofactor">
    <cofactor evidence="1">
        <name>pyridoxal 5'-phosphate</name>
        <dbReference type="ChEBI" id="CHEBI:597326"/>
    </cofactor>
</comment>
<feature type="domain" description="Aminotransferase class I/classII large" evidence="11">
    <location>
        <begin position="135"/>
        <end position="516"/>
    </location>
</feature>
<dbReference type="OrthoDB" id="3168162at2759"/>
<dbReference type="Gene3D" id="3.40.640.10">
    <property type="entry name" value="Type I PLP-dependent aspartate aminotransferase-like (Major domain)"/>
    <property type="match status" value="1"/>
</dbReference>
<proteinExistence type="inferred from homology"/>
<evidence type="ECO:0000256" key="2">
    <source>
        <dbReference type="ARBA" id="ARBA00004760"/>
    </source>
</evidence>
<dbReference type="InterPro" id="IPR015421">
    <property type="entry name" value="PyrdxlP-dep_Trfase_major"/>
</dbReference>
<dbReference type="InParanoid" id="A8PXC8"/>
<keyword evidence="7" id="KW-0663">Pyridoxal phosphate</keyword>
<evidence type="ECO:0000313" key="12">
    <source>
        <dbReference type="EMBL" id="EDP44007.1"/>
    </source>
</evidence>
<dbReference type="VEuPathDB" id="FungiDB:MGL_1404"/>
<name>A8PXC8_MALGO</name>
<evidence type="ECO:0000259" key="11">
    <source>
        <dbReference type="Pfam" id="PF00155"/>
    </source>
</evidence>
<keyword evidence="8" id="KW-0746">Sphingolipid metabolism</keyword>
<dbReference type="GO" id="GO:0046513">
    <property type="term" value="P:ceramide biosynthetic process"/>
    <property type="evidence" value="ECO:0007669"/>
    <property type="project" value="TreeGrafter"/>
</dbReference>
<dbReference type="PANTHER" id="PTHR13693">
    <property type="entry name" value="CLASS II AMINOTRANSFERASE/8-AMINO-7-OXONONANOATE SYNTHASE"/>
    <property type="match status" value="1"/>
</dbReference>
<dbReference type="InterPro" id="IPR015422">
    <property type="entry name" value="PyrdxlP-dep_Trfase_small"/>
</dbReference>
<dbReference type="SUPFAM" id="SSF53383">
    <property type="entry name" value="PLP-dependent transferases"/>
    <property type="match status" value="1"/>
</dbReference>
<comment type="pathway">
    <text evidence="3">Sphingolipid metabolism.</text>
</comment>
<dbReference type="RefSeq" id="XP_001731221.1">
    <property type="nucleotide sequence ID" value="XM_001731169.1"/>
</dbReference>
<evidence type="ECO:0000256" key="3">
    <source>
        <dbReference type="ARBA" id="ARBA00004991"/>
    </source>
</evidence>
<reference evidence="12 13" key="1">
    <citation type="journal article" date="2007" name="Proc. Natl. Acad. Sci. U.S.A.">
        <title>Dandruff-associated Malassezia genomes reveal convergent and divergent virulence traits shared with plant and human fungal pathogens.</title>
        <authorList>
            <person name="Xu J."/>
            <person name="Saunders C.W."/>
            <person name="Hu P."/>
            <person name="Grant R.A."/>
            <person name="Boekhout T."/>
            <person name="Kuramae E.E."/>
            <person name="Kronstad J.W."/>
            <person name="Deangelis Y.M."/>
            <person name="Reeder N.L."/>
            <person name="Johnstone K.R."/>
            <person name="Leland M."/>
            <person name="Fieno A.M."/>
            <person name="Begley W.M."/>
            <person name="Sun Y."/>
            <person name="Lacey M.P."/>
            <person name="Chaudhary T."/>
            <person name="Keough T."/>
            <person name="Chu L."/>
            <person name="Sears R."/>
            <person name="Yuan B."/>
            <person name="Dawson T.L.Jr."/>
        </authorList>
    </citation>
    <scope>NUCLEOTIDE SEQUENCE [LARGE SCALE GENOMIC DNA]</scope>
    <source>
        <strain evidence="13">ATCC MYA-4612 / CBS 7966</strain>
    </source>
</reference>
<evidence type="ECO:0000256" key="1">
    <source>
        <dbReference type="ARBA" id="ARBA00001933"/>
    </source>
</evidence>
<dbReference type="EMBL" id="AAYY01000004">
    <property type="protein sequence ID" value="EDP44007.1"/>
    <property type="molecule type" value="Genomic_DNA"/>
</dbReference>
<dbReference type="InterPro" id="IPR004839">
    <property type="entry name" value="Aminotransferase_I/II_large"/>
</dbReference>
<keyword evidence="10" id="KW-0012">Acyltransferase</keyword>
<dbReference type="GeneID" id="5855528"/>
<dbReference type="GO" id="GO:0046512">
    <property type="term" value="P:sphingosine biosynthetic process"/>
    <property type="evidence" value="ECO:0007669"/>
    <property type="project" value="TreeGrafter"/>
</dbReference>
<sequence>MTGSDSIHQDPYGGIVQWMVWLVNSIPGRDIVVRYIASSYQHDPVRSLLELILFIFALRTILQNRTRARGNSHFIDFSKKEIDYLVKEFEPEPLCSPLTAEQQEELDGIPEVCGHASARPLVKAPWMTGTLPRRVLNLASFNFTGMLEAPEIEAQARTILREYGVGSCSPPGFYGTSDMHIKLESRVATFFRKDSCIVYSQGFSTTSSVIPAFCKRGDVIVADEGVAFSIQKGLQLSRSHIHWYKHNDMKSLESVLMHLNEEQESSRRPLTRRFIVTEALFERDGTITHLPQIVELKKKYKFRMVLDESYSAGILGNTGRGLTELQNVDPDDVDIIVGNLAIAFSTAGGFCASTKEIVKHQRINGLSFVFSAAMPVMMANGSTVAMDLLDGDLGVFERLRENTSILRNALDPISAIAITSSPESPLQHVQLRPSEDDTNLAVLYSDPKAHASWMASQQEVLKKIERLALNQGVWISRNPHIPSIRAELDQGPWARPSLRIIATSALSPAEMRQAADIVRASIVSVLGS</sequence>
<dbReference type="STRING" id="425265.A8PXC8"/>
<protein>
    <recommendedName>
        <fullName evidence="5">serine C-palmitoyltransferase</fullName>
        <ecNumber evidence="5">2.3.1.50</ecNumber>
    </recommendedName>
</protein>